<dbReference type="InterPro" id="IPR021848">
    <property type="entry name" value="HODM_asu-like"/>
</dbReference>
<evidence type="ECO:0000256" key="2">
    <source>
        <dbReference type="SAM" id="SignalP"/>
    </source>
</evidence>
<name>N1QH10_SPHMS</name>
<evidence type="ECO:0000313" key="3">
    <source>
        <dbReference type="EMBL" id="EMF10443.1"/>
    </source>
</evidence>
<feature type="signal peptide" evidence="2">
    <location>
        <begin position="1"/>
        <end position="22"/>
    </location>
</feature>
<dbReference type="AlphaFoldDB" id="N1QH10"/>
<protein>
    <recommendedName>
        <fullName evidence="5">HRQ family protein</fullName>
    </recommendedName>
</protein>
<dbReference type="Pfam" id="PF11927">
    <property type="entry name" value="HODM_asu-like"/>
    <property type="match status" value="1"/>
</dbReference>
<evidence type="ECO:0008006" key="5">
    <source>
        <dbReference type="Google" id="ProtNLM"/>
    </source>
</evidence>
<evidence type="ECO:0000256" key="1">
    <source>
        <dbReference type="SAM" id="MobiDB-lite"/>
    </source>
</evidence>
<dbReference type="Proteomes" id="UP000016931">
    <property type="component" value="Unassembled WGS sequence"/>
</dbReference>
<dbReference type="STRING" id="692275.N1QH10"/>
<keyword evidence="4" id="KW-1185">Reference proteome</keyword>
<keyword evidence="2" id="KW-0732">Signal</keyword>
<gene>
    <name evidence="3" type="ORF">SEPMUDRAFT_69578</name>
</gene>
<feature type="compositionally biased region" description="Polar residues" evidence="1">
    <location>
        <begin position="65"/>
        <end position="74"/>
    </location>
</feature>
<dbReference type="EMBL" id="KB456267">
    <property type="protein sequence ID" value="EMF10443.1"/>
    <property type="molecule type" value="Genomic_DNA"/>
</dbReference>
<dbReference type="GeneID" id="27907003"/>
<feature type="compositionally biased region" description="Basic and acidic residues" evidence="1">
    <location>
        <begin position="52"/>
        <end position="64"/>
    </location>
</feature>
<reference evidence="3 4" key="1">
    <citation type="journal article" date="2012" name="PLoS Pathog.">
        <title>Diverse lifestyles and strategies of plant pathogenesis encoded in the genomes of eighteen Dothideomycetes fungi.</title>
        <authorList>
            <person name="Ohm R.A."/>
            <person name="Feau N."/>
            <person name="Henrissat B."/>
            <person name="Schoch C.L."/>
            <person name="Horwitz B.A."/>
            <person name="Barry K.W."/>
            <person name="Condon B.J."/>
            <person name="Copeland A.C."/>
            <person name="Dhillon B."/>
            <person name="Glaser F."/>
            <person name="Hesse C.N."/>
            <person name="Kosti I."/>
            <person name="LaButti K."/>
            <person name="Lindquist E.A."/>
            <person name="Lucas S."/>
            <person name="Salamov A.A."/>
            <person name="Bradshaw R.E."/>
            <person name="Ciuffetti L."/>
            <person name="Hamelin R.C."/>
            <person name="Kema G.H.J."/>
            <person name="Lawrence C."/>
            <person name="Scott J.A."/>
            <person name="Spatafora J.W."/>
            <person name="Turgeon B.G."/>
            <person name="de Wit P.J.G.M."/>
            <person name="Zhong S."/>
            <person name="Goodwin S.B."/>
            <person name="Grigoriev I.V."/>
        </authorList>
    </citation>
    <scope>NUCLEOTIDE SEQUENCE [LARGE SCALE GENOMIC DNA]</scope>
    <source>
        <strain evidence="3 4">SO2202</strain>
    </source>
</reference>
<organism evidence="3 4">
    <name type="scientific">Sphaerulina musiva (strain SO2202)</name>
    <name type="common">Poplar stem canker fungus</name>
    <name type="synonym">Septoria musiva</name>
    <dbReference type="NCBI Taxonomy" id="692275"/>
    <lineage>
        <taxon>Eukaryota</taxon>
        <taxon>Fungi</taxon>
        <taxon>Dikarya</taxon>
        <taxon>Ascomycota</taxon>
        <taxon>Pezizomycotina</taxon>
        <taxon>Dothideomycetes</taxon>
        <taxon>Dothideomycetidae</taxon>
        <taxon>Mycosphaerellales</taxon>
        <taxon>Mycosphaerellaceae</taxon>
        <taxon>Sphaerulina</taxon>
    </lineage>
</organism>
<dbReference type="RefSeq" id="XP_016758564.1">
    <property type="nucleotide sequence ID" value="XM_016909866.1"/>
</dbReference>
<evidence type="ECO:0000313" key="4">
    <source>
        <dbReference type="Proteomes" id="UP000016931"/>
    </source>
</evidence>
<accession>N1QH10</accession>
<feature type="region of interest" description="Disordered" evidence="1">
    <location>
        <begin position="38"/>
        <end position="76"/>
    </location>
</feature>
<dbReference type="OMA" id="QFICARY"/>
<dbReference type="eggNOG" id="ENOG502QW40">
    <property type="taxonomic scope" value="Eukaryota"/>
</dbReference>
<sequence>MWFLVLGIPSLVILGYLSYTFANGNVRDELLDRLGVQHHRTSTASTPPRQLSAEEKQRLPDEKQQPCQGTTDYTTAFPPSRRHVLEELLLLDKPHTQLRPPNYNKLLPDKETPDPTQHLQHITATGFTLEEIQRLGDFPDYATLSGVPLPAAYLEFDVNTALPRPYRPFRWAYHQTMSLTKMEPDWWLELHREYVDTIRAREQLFEKHGAMVLQTLPGSEIACKELMEMCVQFLCARYPQYFRVDTHRSVLWNGILHTQTNLKSTPPMEVLLHNIPEDFALMLRDPETGLYTLRAGMVMSSLGWTLGNKMGLPLAAIHSPVPDYQLKMQFSMDRYFSKTPTEKPIQRGSWGLEIHKPLYMPPGDPHSKLRLAQNPSHTISDIHLRVDWQTLRRLPLSGAIVFNFKGIFTPVAEFKDEPRVPSLVLKVLREGKKNLMEYKDTWHTEHVVIPYLEECEREQIRRGLMEGEWEVQTLEETPFFEGWEEKWHRGQGF</sequence>
<dbReference type="HOGENOM" id="CLU_025462_3_0_1"/>
<feature type="chain" id="PRO_5004109859" description="HRQ family protein" evidence="2">
    <location>
        <begin position="23"/>
        <end position="493"/>
    </location>
</feature>
<dbReference type="OrthoDB" id="5043642at2759"/>
<proteinExistence type="predicted"/>